<dbReference type="RefSeq" id="WP_023949826.1">
    <property type="nucleotide sequence ID" value="NZ_AYSV01000043.1"/>
</dbReference>
<keyword evidence="1" id="KW-0472">Membrane</keyword>
<feature type="transmembrane region" description="Helical" evidence="1">
    <location>
        <begin position="36"/>
        <end position="58"/>
    </location>
</feature>
<evidence type="ECO:0000313" key="2">
    <source>
        <dbReference type="EMBL" id="ETD72652.1"/>
    </source>
</evidence>
<dbReference type="AlphaFoldDB" id="V8GAD4"/>
<gene>
    <name evidence="2" type="ORF">V757_03115</name>
</gene>
<feature type="transmembrane region" description="Helical" evidence="1">
    <location>
        <begin position="118"/>
        <end position="139"/>
    </location>
</feature>
<feature type="transmembrane region" description="Helical" evidence="1">
    <location>
        <begin position="172"/>
        <end position="193"/>
    </location>
</feature>
<feature type="transmembrane region" description="Helical" evidence="1">
    <location>
        <begin position="146"/>
        <end position="166"/>
    </location>
</feature>
<name>V8GAD4_9BURK</name>
<accession>V8GAD4</accession>
<comment type="caution">
    <text evidence="2">The sequence shown here is derived from an EMBL/GenBank/DDBJ whole genome shotgun (WGS) entry which is preliminary data.</text>
</comment>
<evidence type="ECO:0000256" key="1">
    <source>
        <dbReference type="SAM" id="Phobius"/>
    </source>
</evidence>
<protein>
    <recommendedName>
        <fullName evidence="4">Polysaccharide biosynthesis protein C-terminal domain-containing protein</fullName>
    </recommendedName>
</protein>
<proteinExistence type="predicted"/>
<keyword evidence="1" id="KW-0812">Transmembrane</keyword>
<organism evidence="2 3">
    <name type="scientific">Pelistega indica</name>
    <dbReference type="NCBI Taxonomy" id="1414851"/>
    <lineage>
        <taxon>Bacteria</taxon>
        <taxon>Pseudomonadati</taxon>
        <taxon>Pseudomonadota</taxon>
        <taxon>Betaproteobacteria</taxon>
        <taxon>Burkholderiales</taxon>
        <taxon>Alcaligenaceae</taxon>
        <taxon>Pelistega</taxon>
    </lineage>
</organism>
<reference evidence="2 3" key="1">
    <citation type="submission" date="2013-11" db="EMBL/GenBank/DDBJ databases">
        <title>Genomic analysis of Pelistega sp. HM-7.</title>
        <authorList>
            <person name="Kumbhare S.V."/>
            <person name="Shetty S.A."/>
            <person name="Sharma O."/>
            <person name="Dhotre D.P."/>
        </authorList>
    </citation>
    <scope>NUCLEOTIDE SEQUENCE [LARGE SCALE GENOMIC DNA]</scope>
    <source>
        <strain evidence="2 3">HM-7</strain>
    </source>
</reference>
<dbReference type="PANTHER" id="PTHR43424:SF1">
    <property type="entry name" value="LOCUS PUTATIVE PROTEIN 1-RELATED"/>
    <property type="match status" value="1"/>
</dbReference>
<feature type="transmembrane region" description="Helical" evidence="1">
    <location>
        <begin position="79"/>
        <end position="98"/>
    </location>
</feature>
<keyword evidence="1" id="KW-1133">Transmembrane helix</keyword>
<evidence type="ECO:0008006" key="4">
    <source>
        <dbReference type="Google" id="ProtNLM"/>
    </source>
</evidence>
<dbReference type="Pfam" id="PF13440">
    <property type="entry name" value="Polysacc_synt_3"/>
    <property type="match status" value="1"/>
</dbReference>
<dbReference type="PANTHER" id="PTHR43424">
    <property type="entry name" value="LOCUS PUTATIVE PROTEIN 1-RELATED"/>
    <property type="match status" value="1"/>
</dbReference>
<keyword evidence="3" id="KW-1185">Reference proteome</keyword>
<dbReference type="InterPro" id="IPR052556">
    <property type="entry name" value="PolySynth_Transporter"/>
</dbReference>
<sequence>MSFGLPLFLTGIIYLTKSQLDKIVIFNLYTEKDLGIYSVAYQLSTIALVVIAGLNTALTPVLFEKLKQKTMSNRDLLALVKWCMIIVPLPSMIVAFVFPETLLTYIIGGAFSGIKYYLILFLVVAMLELPYLLLMNYLVYFNKGKLVSYATIVTTIIYFVVLFIVSRIGIEYIPFANILASVVLIAILYFYVYKEKVTE</sequence>
<dbReference type="Proteomes" id="UP000018766">
    <property type="component" value="Unassembled WGS sequence"/>
</dbReference>
<dbReference type="EMBL" id="AYSV01000043">
    <property type="protein sequence ID" value="ETD72652.1"/>
    <property type="molecule type" value="Genomic_DNA"/>
</dbReference>
<evidence type="ECO:0000313" key="3">
    <source>
        <dbReference type="Proteomes" id="UP000018766"/>
    </source>
</evidence>